<protein>
    <submittedName>
        <fullName evidence="1">Uncharacterized protein</fullName>
    </submittedName>
</protein>
<proteinExistence type="predicted"/>
<dbReference type="AlphaFoldDB" id="A0AAN0RTR3"/>
<dbReference type="Proteomes" id="UP000029413">
    <property type="component" value="Chromosome 1"/>
</dbReference>
<reference evidence="1 2" key="1">
    <citation type="submission" date="2014-05" db="EMBL/GenBank/DDBJ databases">
        <authorList>
            <person name="Bishop-Lilly K.A."/>
            <person name="Broomall S.M."/>
            <person name="Chain P.S."/>
            <person name="Chertkov O."/>
            <person name="Coyne S.R."/>
            <person name="Daligault H.E."/>
            <person name="Davenport K.W."/>
            <person name="Erkkila T."/>
            <person name="Frey K.G."/>
            <person name="Gibbons H.S."/>
            <person name="Gu W."/>
            <person name="Jaissle J."/>
            <person name="Johnson S.L."/>
            <person name="Koroleva G.I."/>
            <person name="Ladner J.T."/>
            <person name="Lo C.-C."/>
            <person name="Minogue T.D."/>
            <person name="Munk C."/>
            <person name="Palacios G.F."/>
            <person name="Redden C.L."/>
            <person name="Rosenzweig C.N."/>
            <person name="Scholz M.B."/>
            <person name="Teshima H."/>
            <person name="Xu Y."/>
        </authorList>
    </citation>
    <scope>NUCLEOTIDE SEQUENCE [LARGE SCALE GENOMIC DNA]</scope>
    <source>
        <strain evidence="1 2">DDS 22E-1</strain>
    </source>
</reference>
<accession>A0AAN0RTR3</accession>
<gene>
    <name evidence="1" type="ORF">DM39_1478</name>
</gene>
<name>A0AAN0RTR3_9BURK</name>
<sequence>MGIIKHMEIAHEALSHDEASTMRVFEARNKSYFSSSDGSKADYKDKQQAKFVDHIQGCLRDHGWELSGLGMQSLGAYLGEILANAEDHAEYLDWTVQGYLDNTLAVPMCEIAIFNFGRSIAESMQSVPKDGYTWNQIRPYLDMHAKRKLFGTAWREEDLLTVIALQSHVSRLNVNEETTRGQGTVELIEFFQRINDLCNGSTGHARMAIVSGGTYILFDGTHRMVAPEVGAGKIIAFNGTNDLYEKPDPNFVKSLGPYRFPGTIISIKFPLSLADSSLVEEVTNGSANDN</sequence>
<dbReference type="EMBL" id="CP007783">
    <property type="protein sequence ID" value="AIO33565.1"/>
    <property type="molecule type" value="Genomic_DNA"/>
</dbReference>
<evidence type="ECO:0000313" key="2">
    <source>
        <dbReference type="Proteomes" id="UP000029413"/>
    </source>
</evidence>
<evidence type="ECO:0000313" key="1">
    <source>
        <dbReference type="EMBL" id="AIO33565.1"/>
    </source>
</evidence>
<keyword evidence="2" id="KW-1185">Reference proteome</keyword>
<dbReference type="KEGG" id="bcen:DM39_1478"/>
<organism evidence="1 2">
    <name type="scientific">Burkholderia cenocepacia</name>
    <dbReference type="NCBI Taxonomy" id="95486"/>
    <lineage>
        <taxon>Bacteria</taxon>
        <taxon>Pseudomonadati</taxon>
        <taxon>Pseudomonadota</taxon>
        <taxon>Betaproteobacteria</taxon>
        <taxon>Burkholderiales</taxon>
        <taxon>Burkholderiaceae</taxon>
        <taxon>Burkholderia</taxon>
        <taxon>Burkholderia cepacia complex</taxon>
    </lineage>
</organism>